<keyword evidence="4" id="KW-1185">Reference proteome</keyword>
<sequence length="212" mass="24551">MQYEEPSLTVHQVALSEYDAETFISFLRPFSKEIFLKRREYIQPTHATVYFVIDGQLEISLQKEDKIIDYAFRYMPVGLPELLFKEFSLNYRAATPVKLLQVPLSKLESIYTQENIHLIRTLITLKSTMLNSLLAIYRERCTGGGYQTIKSLIEHYYNEPRQIEGLGSYILKRTSLSKGYIFSVLSTLKERGVMTMEKGRIIAIHAPLPETL</sequence>
<dbReference type="Proteomes" id="UP001275664">
    <property type="component" value="Unassembled WGS sequence"/>
</dbReference>
<comment type="caution">
    <text evidence="2">The sequence shown here is derived from an EMBL/GenBank/DDBJ whole genome shotgun (WGS) entry which is preliminary data.</text>
</comment>
<dbReference type="AlphaFoldDB" id="A0AAJ2S4D3"/>
<dbReference type="Gene3D" id="2.60.120.10">
    <property type="entry name" value="Jelly Rolls"/>
    <property type="match status" value="1"/>
</dbReference>
<evidence type="ECO:0000259" key="1">
    <source>
        <dbReference type="Pfam" id="PF15977"/>
    </source>
</evidence>
<dbReference type="InterPro" id="IPR041687">
    <property type="entry name" value="HTH_46"/>
</dbReference>
<reference evidence="2 4" key="1">
    <citation type="submission" date="2023-11" db="EMBL/GenBank/DDBJ databases">
        <title>Scandinavium wanjuensis sp. nov., isolated from lettuce South Korea.</title>
        <authorList>
            <person name="Park J."/>
            <person name="Park S."/>
            <person name="Oh K.K."/>
            <person name="Cho G.S."/>
            <person name="Franz C.M.A.P."/>
        </authorList>
    </citation>
    <scope>NUCLEOTIDE SEQUENCE</scope>
    <source>
        <strain evidence="2">V105_12</strain>
        <strain evidence="3 4">V105_6</strain>
    </source>
</reference>
<gene>
    <name evidence="3" type="ORF">SIK69_13930</name>
    <name evidence="2" type="ORF">SIL20_00135</name>
</gene>
<evidence type="ECO:0000313" key="5">
    <source>
        <dbReference type="Proteomes" id="UP001282336"/>
    </source>
</evidence>
<dbReference type="EMBL" id="JAWXRC010000009">
    <property type="protein sequence ID" value="MDX6029932.1"/>
    <property type="molecule type" value="Genomic_DNA"/>
</dbReference>
<protein>
    <submittedName>
        <fullName evidence="2">Helix-turn-helix domain-containing protein</fullName>
    </submittedName>
</protein>
<dbReference type="Proteomes" id="UP001282336">
    <property type="component" value="Unassembled WGS sequence"/>
</dbReference>
<evidence type="ECO:0000313" key="3">
    <source>
        <dbReference type="EMBL" id="MDX6041287.1"/>
    </source>
</evidence>
<evidence type="ECO:0000313" key="2">
    <source>
        <dbReference type="EMBL" id="MDX6029932.1"/>
    </source>
</evidence>
<dbReference type="SUPFAM" id="SSF51206">
    <property type="entry name" value="cAMP-binding domain-like"/>
    <property type="match status" value="1"/>
</dbReference>
<accession>A0AAJ2S4D3</accession>
<dbReference type="EMBL" id="JAWXRD010000031">
    <property type="protein sequence ID" value="MDX6041287.1"/>
    <property type="molecule type" value="Genomic_DNA"/>
</dbReference>
<name>A0AAJ2S4D3_9ENTR</name>
<dbReference type="InterPro" id="IPR018490">
    <property type="entry name" value="cNMP-bd_dom_sf"/>
</dbReference>
<dbReference type="Pfam" id="PF15977">
    <property type="entry name" value="HTH_46"/>
    <property type="match status" value="1"/>
</dbReference>
<organism evidence="2 5">
    <name type="scientific">Scandinavium lactucae</name>
    <dbReference type="NCBI Taxonomy" id="3095028"/>
    <lineage>
        <taxon>Bacteria</taxon>
        <taxon>Pseudomonadati</taxon>
        <taxon>Pseudomonadota</taxon>
        <taxon>Gammaproteobacteria</taxon>
        <taxon>Enterobacterales</taxon>
        <taxon>Enterobacteriaceae</taxon>
        <taxon>Scandinavium</taxon>
    </lineage>
</organism>
<dbReference type="RefSeq" id="WP_319626569.1">
    <property type="nucleotide sequence ID" value="NZ_JAWXRB010000021.1"/>
</dbReference>
<feature type="domain" description="IprA winged helix-turn-helix" evidence="1">
    <location>
        <begin position="146"/>
        <end position="209"/>
    </location>
</feature>
<evidence type="ECO:0000313" key="4">
    <source>
        <dbReference type="Proteomes" id="UP001275664"/>
    </source>
</evidence>
<dbReference type="InterPro" id="IPR014710">
    <property type="entry name" value="RmlC-like_jellyroll"/>
</dbReference>
<proteinExistence type="predicted"/>